<accession>A0A9P9EKL1</accession>
<organism evidence="1 2">
    <name type="scientific">Dendryphion nanum</name>
    <dbReference type="NCBI Taxonomy" id="256645"/>
    <lineage>
        <taxon>Eukaryota</taxon>
        <taxon>Fungi</taxon>
        <taxon>Dikarya</taxon>
        <taxon>Ascomycota</taxon>
        <taxon>Pezizomycotina</taxon>
        <taxon>Dothideomycetes</taxon>
        <taxon>Pleosporomycetidae</taxon>
        <taxon>Pleosporales</taxon>
        <taxon>Torulaceae</taxon>
        <taxon>Dendryphion</taxon>
    </lineage>
</organism>
<comment type="caution">
    <text evidence="1">The sequence shown here is derived from an EMBL/GenBank/DDBJ whole genome shotgun (WGS) entry which is preliminary data.</text>
</comment>
<evidence type="ECO:0000313" key="2">
    <source>
        <dbReference type="Proteomes" id="UP000700596"/>
    </source>
</evidence>
<keyword evidence="2" id="KW-1185">Reference proteome</keyword>
<proteinExistence type="predicted"/>
<reference evidence="1" key="1">
    <citation type="journal article" date="2021" name="Nat. Commun.">
        <title>Genetic determinants of endophytism in the Arabidopsis root mycobiome.</title>
        <authorList>
            <person name="Mesny F."/>
            <person name="Miyauchi S."/>
            <person name="Thiergart T."/>
            <person name="Pickel B."/>
            <person name="Atanasova L."/>
            <person name="Karlsson M."/>
            <person name="Huettel B."/>
            <person name="Barry K.W."/>
            <person name="Haridas S."/>
            <person name="Chen C."/>
            <person name="Bauer D."/>
            <person name="Andreopoulos W."/>
            <person name="Pangilinan J."/>
            <person name="LaButti K."/>
            <person name="Riley R."/>
            <person name="Lipzen A."/>
            <person name="Clum A."/>
            <person name="Drula E."/>
            <person name="Henrissat B."/>
            <person name="Kohler A."/>
            <person name="Grigoriev I.V."/>
            <person name="Martin F.M."/>
            <person name="Hacquard S."/>
        </authorList>
    </citation>
    <scope>NUCLEOTIDE SEQUENCE</scope>
    <source>
        <strain evidence="1">MPI-CAGE-CH-0243</strain>
    </source>
</reference>
<dbReference type="AlphaFoldDB" id="A0A9P9EKL1"/>
<dbReference type="EMBL" id="JAGMWT010000001">
    <property type="protein sequence ID" value="KAH7138822.1"/>
    <property type="molecule type" value="Genomic_DNA"/>
</dbReference>
<protein>
    <submittedName>
        <fullName evidence="1">Uncharacterized protein</fullName>
    </submittedName>
</protein>
<evidence type="ECO:0000313" key="1">
    <source>
        <dbReference type="EMBL" id="KAH7138822.1"/>
    </source>
</evidence>
<name>A0A9P9EKL1_9PLEO</name>
<sequence length="250" mass="28557">MPRFHHEYYDSIPHSPRPLRLGLSPTETNLARQNAECYAQFSGLDQIPRIYQTLIQHTASFADSVKQLTRLPQSFQHAAALLVDFTINVLLGPNSCFHHMLNGQRAHIYWLLDEAMLHVCLDEWEKLDDTTSWLESIEPLVAKLVVGIAVSGHMADENYTALLQKDMPTILSVVREDCYSSNLWYFEKSRRFLEESVEMYGVRSKVNGCVQGRLPREIVDIVVDEVLIHEKGVPGSLRSRYMPKGKAAMK</sequence>
<dbReference type="OrthoDB" id="3680815at2759"/>
<dbReference type="Proteomes" id="UP000700596">
    <property type="component" value="Unassembled WGS sequence"/>
</dbReference>
<gene>
    <name evidence="1" type="ORF">B0J11DRAFT_25917</name>
</gene>